<evidence type="ECO:0000313" key="3">
    <source>
        <dbReference type="Proteomes" id="UP001362999"/>
    </source>
</evidence>
<gene>
    <name evidence="2" type="ORF">R3P38DRAFT_3524601</name>
</gene>
<name>A0AAW0BM81_9AGAR</name>
<organism evidence="2 3">
    <name type="scientific">Favolaschia claudopus</name>
    <dbReference type="NCBI Taxonomy" id="2862362"/>
    <lineage>
        <taxon>Eukaryota</taxon>
        <taxon>Fungi</taxon>
        <taxon>Dikarya</taxon>
        <taxon>Basidiomycota</taxon>
        <taxon>Agaricomycotina</taxon>
        <taxon>Agaricomycetes</taxon>
        <taxon>Agaricomycetidae</taxon>
        <taxon>Agaricales</taxon>
        <taxon>Marasmiineae</taxon>
        <taxon>Mycenaceae</taxon>
        <taxon>Favolaschia</taxon>
    </lineage>
</organism>
<feature type="region of interest" description="Disordered" evidence="1">
    <location>
        <begin position="143"/>
        <end position="203"/>
    </location>
</feature>
<proteinExistence type="predicted"/>
<protein>
    <submittedName>
        <fullName evidence="2">Uncharacterized protein</fullName>
    </submittedName>
</protein>
<feature type="compositionally biased region" description="Acidic residues" evidence="1">
    <location>
        <begin position="163"/>
        <end position="180"/>
    </location>
</feature>
<evidence type="ECO:0000313" key="2">
    <source>
        <dbReference type="EMBL" id="KAK7027014.1"/>
    </source>
</evidence>
<keyword evidence="3" id="KW-1185">Reference proteome</keyword>
<accession>A0AAW0BM81</accession>
<dbReference type="AlphaFoldDB" id="A0AAW0BM81"/>
<reference evidence="2 3" key="1">
    <citation type="journal article" date="2024" name="J Genomics">
        <title>Draft genome sequencing and assembly of Favolaschia claudopus CIRM-BRFM 2984 isolated from oak limbs.</title>
        <authorList>
            <person name="Navarro D."/>
            <person name="Drula E."/>
            <person name="Chaduli D."/>
            <person name="Cazenave R."/>
            <person name="Ahrendt S."/>
            <person name="Wang J."/>
            <person name="Lipzen A."/>
            <person name="Daum C."/>
            <person name="Barry K."/>
            <person name="Grigoriev I.V."/>
            <person name="Favel A."/>
            <person name="Rosso M.N."/>
            <person name="Martin F."/>
        </authorList>
    </citation>
    <scope>NUCLEOTIDE SEQUENCE [LARGE SCALE GENOMIC DNA]</scope>
    <source>
        <strain evidence="2 3">CIRM-BRFM 2984</strain>
    </source>
</reference>
<sequence>IPSRISKNDAVGNFDGPKIVVKLQPALTSEEVFERGRHGCVARNVAIGKDWTHGKATETMAGLFPEPFLEADVKANTSNSAPTWFVITKSYHKLAVAQDMLQPTGADLWKHRKKTADQKVQIYIALKNTIPASKYASWYQGPEVNEPASSQTEEGANASVISDVEDDESSESVLNDDDDISTFSDHSKGSDSETPEPPSPTQRCVKRKYEVISDGLEPEDEEHAIKKQKLNKGKAIARYTPPGNNSIASTSDLSLRQELVDLKKLVSHLLSEGERVKREAETAATLKRVSPPAYSTHISPWQSGYKCPSPFDTYSYYH</sequence>
<comment type="caution">
    <text evidence="2">The sequence shown here is derived from an EMBL/GenBank/DDBJ whole genome shotgun (WGS) entry which is preliminary data.</text>
</comment>
<dbReference type="Proteomes" id="UP001362999">
    <property type="component" value="Unassembled WGS sequence"/>
</dbReference>
<feature type="non-terminal residue" evidence="2">
    <location>
        <position position="1"/>
    </location>
</feature>
<dbReference type="EMBL" id="JAWWNJ010000030">
    <property type="protein sequence ID" value="KAK7027014.1"/>
    <property type="molecule type" value="Genomic_DNA"/>
</dbReference>
<evidence type="ECO:0000256" key="1">
    <source>
        <dbReference type="SAM" id="MobiDB-lite"/>
    </source>
</evidence>